<dbReference type="PANTHER" id="PTHR32444:SF118">
    <property type="entry name" value="OS09G0551150 PROTEIN"/>
    <property type="match status" value="1"/>
</dbReference>
<dbReference type="GO" id="GO:0048544">
    <property type="term" value="P:recognition of pollen"/>
    <property type="evidence" value="ECO:0007669"/>
    <property type="project" value="InterPro"/>
</dbReference>
<name>A0A1D1YFC2_9ARAE</name>
<keyword evidence="4" id="KW-0808">Transferase</keyword>
<evidence type="ECO:0000259" key="3">
    <source>
        <dbReference type="Pfam" id="PF00954"/>
    </source>
</evidence>
<dbReference type="GO" id="GO:0016301">
    <property type="term" value="F:kinase activity"/>
    <property type="evidence" value="ECO:0007669"/>
    <property type="project" value="UniProtKB-KW"/>
</dbReference>
<proteinExistence type="predicted"/>
<evidence type="ECO:0000256" key="1">
    <source>
        <dbReference type="ARBA" id="ARBA00022729"/>
    </source>
</evidence>
<evidence type="ECO:0000256" key="2">
    <source>
        <dbReference type="ARBA" id="ARBA00023157"/>
    </source>
</evidence>
<feature type="non-terminal residue" evidence="4">
    <location>
        <position position="187"/>
    </location>
</feature>
<evidence type="ECO:0000313" key="4">
    <source>
        <dbReference type="EMBL" id="JAT53338.1"/>
    </source>
</evidence>
<dbReference type="InterPro" id="IPR000858">
    <property type="entry name" value="S_locus_glycoprot_dom"/>
</dbReference>
<reference evidence="4" key="1">
    <citation type="submission" date="2015-07" db="EMBL/GenBank/DDBJ databases">
        <title>Transcriptome Assembly of Anthurium amnicola.</title>
        <authorList>
            <person name="Suzuki J."/>
        </authorList>
    </citation>
    <scope>NUCLEOTIDE SEQUENCE</scope>
</reference>
<accession>A0A1D1YFC2</accession>
<keyword evidence="4" id="KW-0675">Receptor</keyword>
<feature type="domain" description="S-locus glycoprotein" evidence="3">
    <location>
        <begin position="82"/>
        <end position="170"/>
    </location>
</feature>
<dbReference type="Pfam" id="PF00954">
    <property type="entry name" value="S_locus_glycop"/>
    <property type="match status" value="1"/>
</dbReference>
<keyword evidence="4" id="KW-0418">Kinase</keyword>
<gene>
    <name evidence="4" type="primary">B120_3</name>
    <name evidence="4" type="ORF">g.79394</name>
</gene>
<organism evidence="4">
    <name type="scientific">Anthurium amnicola</name>
    <dbReference type="NCBI Taxonomy" id="1678845"/>
    <lineage>
        <taxon>Eukaryota</taxon>
        <taxon>Viridiplantae</taxon>
        <taxon>Streptophyta</taxon>
        <taxon>Embryophyta</taxon>
        <taxon>Tracheophyta</taxon>
        <taxon>Spermatophyta</taxon>
        <taxon>Magnoliopsida</taxon>
        <taxon>Liliopsida</taxon>
        <taxon>Araceae</taxon>
        <taxon>Pothoideae</taxon>
        <taxon>Potheae</taxon>
        <taxon>Anthurium</taxon>
    </lineage>
</organism>
<sequence length="187" mass="21123">FDHPTDTLLPTMEVQVNFTSGEGTRLTAWNGAADPSPGEFSLTVHPERPFQAYVMKGEVVYWRGRTWSDSPVLTLWLGGKTSVYVETVYADAERYYWKYTVTESTLLARFVLDPAGSYAFLYWDDTRQRWNSMGSMPRDACDLYNWCGASAVCDRRGGAPACRCLEGYEIRNRGEWEAGNHTGGCVQ</sequence>
<keyword evidence="2" id="KW-1015">Disulfide bond</keyword>
<keyword evidence="4" id="KW-0430">Lectin</keyword>
<dbReference type="PANTHER" id="PTHR32444">
    <property type="entry name" value="BULB-TYPE LECTIN DOMAIN-CONTAINING PROTEIN"/>
    <property type="match status" value="1"/>
</dbReference>
<dbReference type="EMBL" id="GDJX01014598">
    <property type="protein sequence ID" value="JAT53338.1"/>
    <property type="molecule type" value="Transcribed_RNA"/>
</dbReference>
<keyword evidence="1" id="KW-0732">Signal</keyword>
<protein>
    <submittedName>
        <fullName evidence="4">G-type lectin S-receptor-like serine/threonine-protein kinase B120</fullName>
    </submittedName>
</protein>
<dbReference type="GO" id="GO:0030246">
    <property type="term" value="F:carbohydrate binding"/>
    <property type="evidence" value="ECO:0007669"/>
    <property type="project" value="UniProtKB-KW"/>
</dbReference>
<dbReference type="AlphaFoldDB" id="A0A1D1YFC2"/>
<feature type="non-terminal residue" evidence="4">
    <location>
        <position position="1"/>
    </location>
</feature>